<feature type="transmembrane region" description="Helical" evidence="1">
    <location>
        <begin position="101"/>
        <end position="118"/>
    </location>
</feature>
<keyword evidence="3" id="KW-1185">Reference proteome</keyword>
<protein>
    <submittedName>
        <fullName evidence="2">Uncharacterized protein</fullName>
    </submittedName>
</protein>
<reference evidence="2 3" key="1">
    <citation type="submission" date="2023-03" db="EMBL/GenBank/DDBJ databases">
        <title>Paludisphaera mucosa sp. nov. a novel planctomycete from northern fen.</title>
        <authorList>
            <person name="Ivanova A."/>
        </authorList>
    </citation>
    <scope>NUCLEOTIDE SEQUENCE [LARGE SCALE GENOMIC DNA]</scope>
    <source>
        <strain evidence="2 3">Pla2</strain>
    </source>
</reference>
<dbReference type="Proteomes" id="UP001216907">
    <property type="component" value="Unassembled WGS sequence"/>
</dbReference>
<evidence type="ECO:0000256" key="1">
    <source>
        <dbReference type="SAM" id="Phobius"/>
    </source>
</evidence>
<proteinExistence type="predicted"/>
<dbReference type="RefSeq" id="WP_277860858.1">
    <property type="nucleotide sequence ID" value="NZ_JARRAG010000002.1"/>
</dbReference>
<feature type="transmembrane region" description="Helical" evidence="1">
    <location>
        <begin position="36"/>
        <end position="54"/>
    </location>
</feature>
<keyword evidence="1" id="KW-1133">Transmembrane helix</keyword>
<keyword evidence="1" id="KW-0472">Membrane</keyword>
<organism evidence="2 3">
    <name type="scientific">Paludisphaera mucosa</name>
    <dbReference type="NCBI Taxonomy" id="3030827"/>
    <lineage>
        <taxon>Bacteria</taxon>
        <taxon>Pseudomonadati</taxon>
        <taxon>Planctomycetota</taxon>
        <taxon>Planctomycetia</taxon>
        <taxon>Isosphaerales</taxon>
        <taxon>Isosphaeraceae</taxon>
        <taxon>Paludisphaera</taxon>
    </lineage>
</organism>
<keyword evidence="1" id="KW-0812">Transmembrane</keyword>
<evidence type="ECO:0000313" key="2">
    <source>
        <dbReference type="EMBL" id="MDG3004501.1"/>
    </source>
</evidence>
<gene>
    <name evidence="2" type="ORF">PZE19_12010</name>
</gene>
<feature type="transmembrane region" description="Helical" evidence="1">
    <location>
        <begin position="61"/>
        <end position="81"/>
    </location>
</feature>
<sequence length="134" mass="14223">MTAPNRIAEDLAGALGALLGATLGYYTFQWLYQRGFYGMMIPGALLGLGCGLAARRPSQARGVACGVAALALGLFVEWKFFPFNADPSFRYFLAHVAELKGVTILMIAAGAGFGYWLGRDGSAGRFRAAAPPVR</sequence>
<comment type="caution">
    <text evidence="2">The sequence shown here is derived from an EMBL/GenBank/DDBJ whole genome shotgun (WGS) entry which is preliminary data.</text>
</comment>
<feature type="transmembrane region" description="Helical" evidence="1">
    <location>
        <begin position="12"/>
        <end position="30"/>
    </location>
</feature>
<evidence type="ECO:0000313" key="3">
    <source>
        <dbReference type="Proteomes" id="UP001216907"/>
    </source>
</evidence>
<name>A0ABT6FA86_9BACT</name>
<accession>A0ABT6FA86</accession>
<dbReference type="EMBL" id="JARRAG010000002">
    <property type="protein sequence ID" value="MDG3004501.1"/>
    <property type="molecule type" value="Genomic_DNA"/>
</dbReference>